<accession>A0A1G1VRR8</accession>
<dbReference type="AlphaFoldDB" id="A0A1G1VRR8"/>
<feature type="transmembrane region" description="Helical" evidence="1">
    <location>
        <begin position="18"/>
        <end position="40"/>
    </location>
</feature>
<gene>
    <name evidence="3" type="ORF">A2786_01120</name>
</gene>
<dbReference type="PANTHER" id="PTHR21180">
    <property type="entry name" value="ENDONUCLEASE/EXONUCLEASE/PHOSPHATASE FAMILY DOMAIN-CONTAINING PROTEIN 1"/>
    <property type="match status" value="1"/>
</dbReference>
<dbReference type="SUPFAM" id="SSF81585">
    <property type="entry name" value="PsbU/PolX domain-like"/>
    <property type="match status" value="1"/>
</dbReference>
<dbReference type="Pfam" id="PF12836">
    <property type="entry name" value="HHH_3"/>
    <property type="match status" value="1"/>
</dbReference>
<evidence type="ECO:0000256" key="1">
    <source>
        <dbReference type="SAM" id="Phobius"/>
    </source>
</evidence>
<evidence type="ECO:0000313" key="4">
    <source>
        <dbReference type="Proteomes" id="UP000179233"/>
    </source>
</evidence>
<dbReference type="GO" id="GO:0015627">
    <property type="term" value="C:type II protein secretion system complex"/>
    <property type="evidence" value="ECO:0007669"/>
    <property type="project" value="TreeGrafter"/>
</dbReference>
<feature type="domain" description="Soluble ligand binding" evidence="2">
    <location>
        <begin position="64"/>
        <end position="101"/>
    </location>
</feature>
<dbReference type="PANTHER" id="PTHR21180:SF32">
    <property type="entry name" value="ENDONUCLEASE_EXONUCLEASE_PHOSPHATASE FAMILY DOMAIN-CONTAINING PROTEIN 1"/>
    <property type="match status" value="1"/>
</dbReference>
<keyword evidence="1" id="KW-1133">Transmembrane helix</keyword>
<name>A0A1G1VRR8_9BACT</name>
<dbReference type="InterPro" id="IPR019554">
    <property type="entry name" value="Soluble_ligand-bd"/>
</dbReference>
<keyword evidence="1" id="KW-0812">Transmembrane</keyword>
<dbReference type="Gene3D" id="1.10.150.320">
    <property type="entry name" value="Photosystem II 12 kDa extrinsic protein"/>
    <property type="match status" value="1"/>
</dbReference>
<dbReference type="Pfam" id="PF10531">
    <property type="entry name" value="SLBB"/>
    <property type="match status" value="1"/>
</dbReference>
<evidence type="ECO:0000259" key="2">
    <source>
        <dbReference type="Pfam" id="PF10531"/>
    </source>
</evidence>
<keyword evidence="1" id="KW-0472">Membrane</keyword>
<evidence type="ECO:0000313" key="3">
    <source>
        <dbReference type="EMBL" id="OGY18105.1"/>
    </source>
</evidence>
<dbReference type="Proteomes" id="UP000179233">
    <property type="component" value="Unassembled WGS sequence"/>
</dbReference>
<dbReference type="InterPro" id="IPR051675">
    <property type="entry name" value="Endo/Exo/Phosphatase_dom_1"/>
</dbReference>
<comment type="caution">
    <text evidence="3">The sequence shown here is derived from an EMBL/GenBank/DDBJ whole genome shotgun (WGS) entry which is preliminary data.</text>
</comment>
<organism evidence="3 4">
    <name type="scientific">Candidatus Chisholmbacteria bacterium RIFCSPHIGHO2_01_FULL_52_32</name>
    <dbReference type="NCBI Taxonomy" id="1797591"/>
    <lineage>
        <taxon>Bacteria</taxon>
        <taxon>Candidatus Chisholmiibacteriota</taxon>
    </lineage>
</organism>
<dbReference type="GO" id="GO:0015628">
    <property type="term" value="P:protein secretion by the type II secretion system"/>
    <property type="evidence" value="ECO:0007669"/>
    <property type="project" value="TreeGrafter"/>
</dbReference>
<proteinExistence type="predicted"/>
<protein>
    <recommendedName>
        <fullName evidence="2">Soluble ligand binding domain-containing protein</fullName>
    </recommendedName>
</protein>
<reference evidence="3 4" key="1">
    <citation type="journal article" date="2016" name="Nat. Commun.">
        <title>Thousands of microbial genomes shed light on interconnected biogeochemical processes in an aquifer system.</title>
        <authorList>
            <person name="Anantharaman K."/>
            <person name="Brown C.T."/>
            <person name="Hug L.A."/>
            <person name="Sharon I."/>
            <person name="Castelle C.J."/>
            <person name="Probst A.J."/>
            <person name="Thomas B.C."/>
            <person name="Singh A."/>
            <person name="Wilkins M.J."/>
            <person name="Karaoz U."/>
            <person name="Brodie E.L."/>
            <person name="Williams K.H."/>
            <person name="Hubbard S.S."/>
            <person name="Banfield J.F."/>
        </authorList>
    </citation>
    <scope>NUCLEOTIDE SEQUENCE [LARGE SCALE GENOMIC DNA]</scope>
</reference>
<sequence length="209" mass="22696">MDATFDFRQAFEEHKARFLLVFLGLFLIGVGALSLVVLTFQRSEPQIEVISSSRPSPAEGGEIVVDVAGAVEKPGVYRLASGARVNDALLVAGGISAEADREWLTKYINLAQILSDGIKVYIPRVGEISEGTAPVLGKTDSEVIGLTQEHKINLNTASVSELDSLWGIGETRAQTIIGNRPYSSVEELLEKRIVPSNVFERIKDEVSVQ</sequence>
<dbReference type="EMBL" id="MHCJ01000003">
    <property type="protein sequence ID" value="OGY18105.1"/>
    <property type="molecule type" value="Genomic_DNA"/>
</dbReference>